<dbReference type="InterPro" id="IPR011006">
    <property type="entry name" value="CheY-like_superfamily"/>
</dbReference>
<dbReference type="PROSITE" id="PS50921">
    <property type="entry name" value="ANTAR"/>
    <property type="match status" value="1"/>
</dbReference>
<dbReference type="Proteomes" id="UP000198864">
    <property type="component" value="Unassembled WGS sequence"/>
</dbReference>
<evidence type="ECO:0000256" key="4">
    <source>
        <dbReference type="ARBA" id="ARBA00023163"/>
    </source>
</evidence>
<dbReference type="Pfam" id="PF03861">
    <property type="entry name" value="ANTAR"/>
    <property type="match status" value="1"/>
</dbReference>
<dbReference type="Pfam" id="PF13185">
    <property type="entry name" value="GAF_2"/>
    <property type="match status" value="1"/>
</dbReference>
<dbReference type="Gene3D" id="3.30.450.40">
    <property type="match status" value="1"/>
</dbReference>
<evidence type="ECO:0000256" key="3">
    <source>
        <dbReference type="ARBA" id="ARBA00023015"/>
    </source>
</evidence>
<protein>
    <submittedName>
        <fullName evidence="6">GAF domain-containing protein</fullName>
    </submittedName>
</protein>
<evidence type="ECO:0000256" key="1">
    <source>
        <dbReference type="ARBA" id="ARBA00022679"/>
    </source>
</evidence>
<dbReference type="InterPro" id="IPR003018">
    <property type="entry name" value="GAF"/>
</dbReference>
<dbReference type="RefSeq" id="WP_091399766.1">
    <property type="nucleotide sequence ID" value="NZ_FMCR01000002.1"/>
</dbReference>
<dbReference type="Gene3D" id="1.10.10.10">
    <property type="entry name" value="Winged helix-like DNA-binding domain superfamily/Winged helix DNA-binding domain"/>
    <property type="match status" value="1"/>
</dbReference>
<reference evidence="6 7" key="1">
    <citation type="submission" date="2016-06" db="EMBL/GenBank/DDBJ databases">
        <authorList>
            <person name="Kjaerup R.B."/>
            <person name="Dalgaard T.S."/>
            <person name="Juul-Madsen H.R."/>
        </authorList>
    </citation>
    <scope>NUCLEOTIDE SEQUENCE [LARGE SCALE GENOMIC DNA]</scope>
    <source>
        <strain evidence="6 7">DSM 44871</strain>
    </source>
</reference>
<dbReference type="AlphaFoldDB" id="A0A1C4WMB1"/>
<dbReference type="SUPFAM" id="SSF55781">
    <property type="entry name" value="GAF domain-like"/>
    <property type="match status" value="1"/>
</dbReference>
<keyword evidence="3" id="KW-0805">Transcription regulation</keyword>
<evidence type="ECO:0000259" key="5">
    <source>
        <dbReference type="PROSITE" id="PS50921"/>
    </source>
</evidence>
<organism evidence="6 7">
    <name type="scientific">Micromonospora saelicesensis</name>
    <dbReference type="NCBI Taxonomy" id="285676"/>
    <lineage>
        <taxon>Bacteria</taxon>
        <taxon>Bacillati</taxon>
        <taxon>Actinomycetota</taxon>
        <taxon>Actinomycetes</taxon>
        <taxon>Micromonosporales</taxon>
        <taxon>Micromonosporaceae</taxon>
        <taxon>Micromonospora</taxon>
    </lineage>
</organism>
<dbReference type="InterPro" id="IPR029016">
    <property type="entry name" value="GAF-like_dom_sf"/>
</dbReference>
<dbReference type="InterPro" id="IPR005561">
    <property type="entry name" value="ANTAR"/>
</dbReference>
<proteinExistence type="predicted"/>
<sequence length="237" mass="25281">MTQPTMDPTDALAELGRVRLDEVSLDDMLGRIAELAKGSIPGTREVTVTLVRGRVGWTGAFTGELARELDEWQYQQHRGPCLDASASGDTISVPDMATEERWPAWAERARDAGVKSSLSIGLPIQGSVVGALNVYSDSLNAFDPSSIASAEGFAAYAAVALANAHLYENAATLAAQMQEAMRNRAVIEQAKGIIMGSRRCSSEEAFALLSKISQDTNRKVREVAEALVAQAVGKTQG</sequence>
<dbReference type="STRING" id="285676.GA0070561_2818"/>
<dbReference type="PIRSF" id="PIRSF036625">
    <property type="entry name" value="GAF_ANTAR"/>
    <property type="match status" value="1"/>
</dbReference>
<evidence type="ECO:0000256" key="2">
    <source>
        <dbReference type="ARBA" id="ARBA00022777"/>
    </source>
</evidence>
<dbReference type="GO" id="GO:0016301">
    <property type="term" value="F:kinase activity"/>
    <property type="evidence" value="ECO:0007669"/>
    <property type="project" value="UniProtKB-KW"/>
</dbReference>
<dbReference type="SMART" id="SM00065">
    <property type="entry name" value="GAF"/>
    <property type="match status" value="1"/>
</dbReference>
<keyword evidence="1" id="KW-0808">Transferase</keyword>
<accession>A0A1C4WMB1</accession>
<feature type="domain" description="ANTAR" evidence="5">
    <location>
        <begin position="167"/>
        <end position="228"/>
    </location>
</feature>
<evidence type="ECO:0000313" key="7">
    <source>
        <dbReference type="Proteomes" id="UP000198864"/>
    </source>
</evidence>
<keyword evidence="4" id="KW-0804">Transcription</keyword>
<dbReference type="SUPFAM" id="SSF52172">
    <property type="entry name" value="CheY-like"/>
    <property type="match status" value="1"/>
</dbReference>
<evidence type="ECO:0000313" key="6">
    <source>
        <dbReference type="EMBL" id="SCE97031.1"/>
    </source>
</evidence>
<keyword evidence="2" id="KW-0418">Kinase</keyword>
<dbReference type="InterPro" id="IPR012074">
    <property type="entry name" value="GAF_ANTAR"/>
</dbReference>
<gene>
    <name evidence="6" type="ORF">GA0070561_2818</name>
</gene>
<dbReference type="GO" id="GO:0003723">
    <property type="term" value="F:RNA binding"/>
    <property type="evidence" value="ECO:0007669"/>
    <property type="project" value="InterPro"/>
</dbReference>
<dbReference type="SMART" id="SM01012">
    <property type="entry name" value="ANTAR"/>
    <property type="match status" value="1"/>
</dbReference>
<name>A0A1C4WMB1_9ACTN</name>
<dbReference type="EMBL" id="FMCR01000002">
    <property type="protein sequence ID" value="SCE97031.1"/>
    <property type="molecule type" value="Genomic_DNA"/>
</dbReference>
<dbReference type="InterPro" id="IPR036388">
    <property type="entry name" value="WH-like_DNA-bd_sf"/>
</dbReference>